<dbReference type="AlphaFoldDB" id="A0A1F6ERF9"/>
<keyword evidence="1" id="KW-1133">Transmembrane helix</keyword>
<evidence type="ECO:0000313" key="3">
    <source>
        <dbReference type="Proteomes" id="UP000178587"/>
    </source>
</evidence>
<feature type="transmembrane region" description="Helical" evidence="1">
    <location>
        <begin position="152"/>
        <end position="174"/>
    </location>
</feature>
<feature type="transmembrane region" description="Helical" evidence="1">
    <location>
        <begin position="194"/>
        <end position="219"/>
    </location>
</feature>
<feature type="transmembrane region" description="Helical" evidence="1">
    <location>
        <begin position="123"/>
        <end position="145"/>
    </location>
</feature>
<protein>
    <submittedName>
        <fullName evidence="2">Uncharacterized protein</fullName>
    </submittedName>
</protein>
<proteinExistence type="predicted"/>
<evidence type="ECO:0000313" key="2">
    <source>
        <dbReference type="EMBL" id="OGG76207.1"/>
    </source>
</evidence>
<dbReference type="Proteomes" id="UP000178587">
    <property type="component" value="Unassembled WGS sequence"/>
</dbReference>
<name>A0A1F6ERF9_9BACT</name>
<accession>A0A1F6ERF9</accession>
<gene>
    <name evidence="2" type="ORF">A3A34_01820</name>
</gene>
<dbReference type="EMBL" id="MFLU01000002">
    <property type="protein sequence ID" value="OGG76207.1"/>
    <property type="molecule type" value="Genomic_DNA"/>
</dbReference>
<comment type="caution">
    <text evidence="2">The sequence shown here is derived from an EMBL/GenBank/DDBJ whole genome shotgun (WGS) entry which is preliminary data.</text>
</comment>
<feature type="transmembrane region" description="Helical" evidence="1">
    <location>
        <begin position="7"/>
        <end position="25"/>
    </location>
</feature>
<dbReference type="STRING" id="1798507.A3A34_01820"/>
<keyword evidence="1" id="KW-0472">Membrane</keyword>
<feature type="transmembrane region" description="Helical" evidence="1">
    <location>
        <begin position="37"/>
        <end position="57"/>
    </location>
</feature>
<feature type="transmembrane region" description="Helical" evidence="1">
    <location>
        <begin position="78"/>
        <end position="96"/>
    </location>
</feature>
<organism evidence="2 3">
    <name type="scientific">Candidatus Kaiserbacteria bacterium RIFCSPLOWO2_01_FULL_50_24</name>
    <dbReference type="NCBI Taxonomy" id="1798507"/>
    <lineage>
        <taxon>Bacteria</taxon>
        <taxon>Candidatus Kaiseribacteriota</taxon>
    </lineage>
</organism>
<keyword evidence="1" id="KW-0812">Transmembrane</keyword>
<evidence type="ECO:0000256" key="1">
    <source>
        <dbReference type="SAM" id="Phobius"/>
    </source>
</evidence>
<reference evidence="2 3" key="1">
    <citation type="journal article" date="2016" name="Nat. Commun.">
        <title>Thousands of microbial genomes shed light on interconnected biogeochemical processes in an aquifer system.</title>
        <authorList>
            <person name="Anantharaman K."/>
            <person name="Brown C.T."/>
            <person name="Hug L.A."/>
            <person name="Sharon I."/>
            <person name="Castelle C.J."/>
            <person name="Probst A.J."/>
            <person name="Thomas B.C."/>
            <person name="Singh A."/>
            <person name="Wilkins M.J."/>
            <person name="Karaoz U."/>
            <person name="Brodie E.L."/>
            <person name="Williams K.H."/>
            <person name="Hubbard S.S."/>
            <person name="Banfield J.F."/>
        </authorList>
    </citation>
    <scope>NUCLEOTIDE SEQUENCE [LARGE SCALE GENOMIC DNA]</scope>
</reference>
<sequence>MHDGWKSAIKIAVGVFVFSVVYLYLRRFGLPISDVYIKLSFTGVAVVGIVLIAHSYLVGSLAHFWPRAFEAKKSFRKYYGLTGFYLIIVHSAWGVFLKLNPDYYAKHFDKIDPARVQLVDIPFALGLAGLLLFVAVAAVSLPVIAKRMTPSAWLFIQRLGYIALTLGTIHFALIKWKGFLAYHAWPYFLPPLSLLIFIFIIFVFVMRLAQTLTLALCLLPDERQSRK</sequence>